<dbReference type="Pfam" id="PF22548">
    <property type="entry name" value="AEP-TOTE"/>
    <property type="match status" value="1"/>
</dbReference>
<dbReference type="InterPro" id="IPR001650">
    <property type="entry name" value="Helicase_C-like"/>
</dbReference>
<dbReference type="InterPro" id="IPR006935">
    <property type="entry name" value="Helicase/UvrB_N"/>
</dbReference>
<dbReference type="EMBL" id="JACNJZ010000006">
    <property type="protein sequence ID" value="MBC8316273.1"/>
    <property type="molecule type" value="Genomic_DNA"/>
</dbReference>
<keyword evidence="2" id="KW-0547">Nucleotide-binding</keyword>
<dbReference type="Pfam" id="PF04851">
    <property type="entry name" value="ResIII"/>
    <property type="match status" value="1"/>
</dbReference>
<dbReference type="InterPro" id="IPR027417">
    <property type="entry name" value="P-loop_NTPase"/>
</dbReference>
<dbReference type="GO" id="GO:0003677">
    <property type="term" value="F:DNA binding"/>
    <property type="evidence" value="ECO:0007669"/>
    <property type="project" value="InterPro"/>
</dbReference>
<dbReference type="SUPFAM" id="SSF52540">
    <property type="entry name" value="P-loop containing nucleoside triphosphate hydrolases"/>
    <property type="match status" value="2"/>
</dbReference>
<reference evidence="2 3" key="1">
    <citation type="submission" date="2020-08" db="EMBL/GenBank/DDBJ databases">
        <title>Bridging the membrane lipid divide: bacteria of the FCB group superphylum have the potential to synthesize archaeal ether lipids.</title>
        <authorList>
            <person name="Villanueva L."/>
            <person name="Von Meijenfeldt F.A.B."/>
            <person name="Westbye A.B."/>
            <person name="Yadav S."/>
            <person name="Hopmans E.C."/>
            <person name="Dutilh B.E."/>
            <person name="Sinninghe Damste J.S."/>
        </authorList>
    </citation>
    <scope>NUCLEOTIDE SEQUENCE [LARGE SCALE GENOMIC DNA]</scope>
    <source>
        <strain evidence="2">NIOZ-UU47</strain>
    </source>
</reference>
<dbReference type="InterPro" id="IPR054347">
    <property type="entry name" value="TOTE_primase"/>
</dbReference>
<organism evidence="2 3">
    <name type="scientific">Candidatus Desulfobia pelagia</name>
    <dbReference type="NCBI Taxonomy" id="2841692"/>
    <lineage>
        <taxon>Bacteria</taxon>
        <taxon>Pseudomonadati</taxon>
        <taxon>Thermodesulfobacteriota</taxon>
        <taxon>Desulfobulbia</taxon>
        <taxon>Desulfobulbales</taxon>
        <taxon>Desulfobulbaceae</taxon>
        <taxon>Candidatus Desulfobia</taxon>
    </lineage>
</organism>
<gene>
    <name evidence="2" type="ORF">H8E41_00075</name>
</gene>
<dbReference type="GO" id="GO:0005524">
    <property type="term" value="F:ATP binding"/>
    <property type="evidence" value="ECO:0007669"/>
    <property type="project" value="InterPro"/>
</dbReference>
<dbReference type="Gene3D" id="3.40.50.300">
    <property type="entry name" value="P-loop containing nucleotide triphosphate hydrolases"/>
    <property type="match status" value="2"/>
</dbReference>
<dbReference type="PANTHER" id="PTHR47396">
    <property type="entry name" value="TYPE I RESTRICTION ENZYME ECOKI R PROTEIN"/>
    <property type="match status" value="1"/>
</dbReference>
<evidence type="ECO:0000313" key="3">
    <source>
        <dbReference type="Proteomes" id="UP000614424"/>
    </source>
</evidence>
<feature type="domain" description="Helicase ATP-binding" evidence="1">
    <location>
        <begin position="451"/>
        <end position="601"/>
    </location>
</feature>
<evidence type="ECO:0000259" key="1">
    <source>
        <dbReference type="PROSITE" id="PS51192"/>
    </source>
</evidence>
<dbReference type="GO" id="GO:0005829">
    <property type="term" value="C:cytosol"/>
    <property type="evidence" value="ECO:0007669"/>
    <property type="project" value="TreeGrafter"/>
</dbReference>
<dbReference type="PROSITE" id="PS51192">
    <property type="entry name" value="HELICASE_ATP_BIND_1"/>
    <property type="match status" value="1"/>
</dbReference>
<accession>A0A8J6NCQ7</accession>
<keyword evidence="2" id="KW-0378">Hydrolase</keyword>
<feature type="non-terminal residue" evidence="2">
    <location>
        <position position="827"/>
    </location>
</feature>
<dbReference type="InterPro" id="IPR050742">
    <property type="entry name" value="Helicase_Restrict-Modif_Enz"/>
</dbReference>
<dbReference type="AlphaFoldDB" id="A0A8J6NCQ7"/>
<name>A0A8J6NCQ7_9BACT</name>
<keyword evidence="2" id="KW-0067">ATP-binding</keyword>
<comment type="caution">
    <text evidence="2">The sequence shown here is derived from an EMBL/GenBank/DDBJ whole genome shotgun (WGS) entry which is preliminary data.</text>
</comment>
<dbReference type="GO" id="GO:0016787">
    <property type="term" value="F:hydrolase activity"/>
    <property type="evidence" value="ECO:0007669"/>
    <property type="project" value="InterPro"/>
</dbReference>
<dbReference type="Pfam" id="PF00271">
    <property type="entry name" value="Helicase_C"/>
    <property type="match status" value="1"/>
</dbReference>
<sequence length="827" mass="93881">MTRKEESSRSKFNELKQSPYDQVKLLREENALLKALLTEHSIPWESEPAFETDNTESIKQNKPQLSTSEKVALFRRLFHGRTDVYPLRWKSAKGRSGYSPACRNEWKPGLCNKAQTKCSDCPNRQLLSLTDQVIYDHLAGKHTAGVYPLLDDNSCYFLAVDFDKGYWQEDSCAFMKSCRELDIPAALEISRSGNGAHVWIFFAEPVLAREARHLGMALISYTCNRIRQLSLASYDRFFPNQDTMPKGGFGNLIALPLQKHPRENGYSVFVDDKLSPYPDQWDFLASIQPMVKSSLEDAILKVSNGRHPLDVAFISSEEEAKPWQRKKAESQKLVGPLPESLSMVLANQLFINKADLPQPLVNRFIRLAAFQNPEFYKAQALRLSVWDKPRIIGCAENFPQHIGLPRGCLDAALELLADNDILPEMENERVNGCKVAVEFTGKLRKDQQAAVREMMKHETGVLCAPTAFGKTVTAAKIIARRKRSTLILVHRTELLNQWLERLTTFLELPKDNLGALGGGKKKLTGKIDIAVMQSLSRREDQVELLDKYGQIIVDECHHLSAFSFEAILKQAKARYVVGLTATPFRRDGHHPIIFMQCGPLRHSAKVPENIPKILNVYSKYLPAPFIPSGSTIQDVFRIISGNYNRNRQIAKDILSAYAEGRKILVLTERTDHLKLLTKAIGEDIENLFILHGRLSKKKRNAILAELTELGDNTPLILLATGRLVGEGFDYPPLDTLVLAMPISWKGTLQQYAGRLHREHGAKKDVRIYDYVENHQPQLVRMWDKRQRGYRAMGYQITSSELPSMVTGEKRMNYGWLTDIHLEFLSNE</sequence>
<proteinExistence type="predicted"/>
<protein>
    <submittedName>
        <fullName evidence="2">DEAD/DEAH box helicase family protein</fullName>
    </submittedName>
</protein>
<dbReference type="CDD" id="cd17926">
    <property type="entry name" value="DEXHc_RE"/>
    <property type="match status" value="1"/>
</dbReference>
<dbReference type="PANTHER" id="PTHR47396:SF1">
    <property type="entry name" value="ATP-DEPENDENT HELICASE IRC3-RELATED"/>
    <property type="match status" value="1"/>
</dbReference>
<dbReference type="InterPro" id="IPR014001">
    <property type="entry name" value="Helicase_ATP-bd"/>
</dbReference>
<evidence type="ECO:0000313" key="2">
    <source>
        <dbReference type="EMBL" id="MBC8316273.1"/>
    </source>
</evidence>
<dbReference type="CDD" id="cd18785">
    <property type="entry name" value="SF2_C"/>
    <property type="match status" value="1"/>
</dbReference>
<dbReference type="GO" id="GO:0004386">
    <property type="term" value="F:helicase activity"/>
    <property type="evidence" value="ECO:0007669"/>
    <property type="project" value="UniProtKB-KW"/>
</dbReference>
<dbReference type="SMART" id="SM00487">
    <property type="entry name" value="DEXDc"/>
    <property type="match status" value="1"/>
</dbReference>
<keyword evidence="2" id="KW-0347">Helicase</keyword>
<dbReference type="Proteomes" id="UP000614424">
    <property type="component" value="Unassembled WGS sequence"/>
</dbReference>